<sequence>MRSLTTRFSAAAAAIVLVLTGSGCTSAPSEHDESRASAITIAKLPGLGDVLVDGEGFVLYVFEPDAAQTVTCTFTCANRWPPLRAIDGGTPTAGDGIDASLISTLPNPAGGEVITYNGWPLYGYTADKNPGDARGQNTYLNGGVWYVMQPDGQPLIP</sequence>
<organism evidence="2 3">
    <name type="scientific">Gryllotalpicola kribbensis</name>
    <dbReference type="NCBI Taxonomy" id="993084"/>
    <lineage>
        <taxon>Bacteria</taxon>
        <taxon>Bacillati</taxon>
        <taxon>Actinomycetota</taxon>
        <taxon>Actinomycetes</taxon>
        <taxon>Micrococcales</taxon>
        <taxon>Microbacteriaceae</taxon>
        <taxon>Gryllotalpicola</taxon>
    </lineage>
</organism>
<evidence type="ECO:0000313" key="2">
    <source>
        <dbReference type="EMBL" id="GAA4186616.1"/>
    </source>
</evidence>
<dbReference type="InterPro" id="IPR005297">
    <property type="entry name" value="Lipoprotein_repeat"/>
</dbReference>
<keyword evidence="3" id="KW-1185">Reference proteome</keyword>
<dbReference type="EMBL" id="BAABBX010000007">
    <property type="protein sequence ID" value="GAA4186616.1"/>
    <property type="molecule type" value="Genomic_DNA"/>
</dbReference>
<accession>A0ABP8AN43</accession>
<dbReference type="Pfam" id="PF03640">
    <property type="entry name" value="Lipoprotein_15"/>
    <property type="match status" value="2"/>
</dbReference>
<dbReference type="PANTHER" id="PTHR39335:SF1">
    <property type="entry name" value="BLL4220 PROTEIN"/>
    <property type="match status" value="1"/>
</dbReference>
<reference evidence="3" key="1">
    <citation type="journal article" date="2019" name="Int. J. Syst. Evol. Microbiol.">
        <title>The Global Catalogue of Microorganisms (GCM) 10K type strain sequencing project: providing services to taxonomists for standard genome sequencing and annotation.</title>
        <authorList>
            <consortium name="The Broad Institute Genomics Platform"/>
            <consortium name="The Broad Institute Genome Sequencing Center for Infectious Disease"/>
            <person name="Wu L."/>
            <person name="Ma J."/>
        </authorList>
    </citation>
    <scope>NUCLEOTIDE SEQUENCE [LARGE SCALE GENOMIC DNA]</scope>
    <source>
        <strain evidence="3">JCM 17593</strain>
    </source>
</reference>
<evidence type="ECO:0008006" key="4">
    <source>
        <dbReference type="Google" id="ProtNLM"/>
    </source>
</evidence>
<evidence type="ECO:0000313" key="3">
    <source>
        <dbReference type="Proteomes" id="UP001500213"/>
    </source>
</evidence>
<dbReference type="Proteomes" id="UP001500213">
    <property type="component" value="Unassembled WGS sequence"/>
</dbReference>
<comment type="caution">
    <text evidence="2">The sequence shown here is derived from an EMBL/GenBank/DDBJ whole genome shotgun (WGS) entry which is preliminary data.</text>
</comment>
<feature type="chain" id="PRO_5046495551" description="Lipoprotein" evidence="1">
    <location>
        <begin position="28"/>
        <end position="157"/>
    </location>
</feature>
<dbReference type="PANTHER" id="PTHR39335">
    <property type="entry name" value="BLL4220 PROTEIN"/>
    <property type="match status" value="1"/>
</dbReference>
<feature type="signal peptide" evidence="1">
    <location>
        <begin position="1"/>
        <end position="27"/>
    </location>
</feature>
<dbReference type="PROSITE" id="PS51257">
    <property type="entry name" value="PROKAR_LIPOPROTEIN"/>
    <property type="match status" value="1"/>
</dbReference>
<evidence type="ECO:0000256" key="1">
    <source>
        <dbReference type="SAM" id="SignalP"/>
    </source>
</evidence>
<protein>
    <recommendedName>
        <fullName evidence="4">Lipoprotein</fullName>
    </recommendedName>
</protein>
<gene>
    <name evidence="2" type="ORF">GCM10022288_10460</name>
</gene>
<name>A0ABP8AN43_9MICO</name>
<keyword evidence="1" id="KW-0732">Signal</keyword>
<proteinExistence type="predicted"/>